<gene>
    <name evidence="2" type="ORF">HK105_205165</name>
</gene>
<dbReference type="EMBL" id="JADGIZ020000025">
    <property type="protein sequence ID" value="KAL2915300.1"/>
    <property type="molecule type" value="Genomic_DNA"/>
</dbReference>
<evidence type="ECO:0000313" key="2">
    <source>
        <dbReference type="EMBL" id="KAL2915300.1"/>
    </source>
</evidence>
<accession>A0ABR4N731</accession>
<keyword evidence="3" id="KW-1185">Reference proteome</keyword>
<protein>
    <submittedName>
        <fullName evidence="2">Uncharacterized protein</fullName>
    </submittedName>
</protein>
<evidence type="ECO:0000313" key="3">
    <source>
        <dbReference type="Proteomes" id="UP001527925"/>
    </source>
</evidence>
<dbReference type="Proteomes" id="UP001527925">
    <property type="component" value="Unassembled WGS sequence"/>
</dbReference>
<reference evidence="2 3" key="1">
    <citation type="submission" date="2023-09" db="EMBL/GenBank/DDBJ databases">
        <title>Pangenome analysis of Batrachochytrium dendrobatidis and related Chytrids.</title>
        <authorList>
            <person name="Yacoub M.N."/>
            <person name="Stajich J.E."/>
            <person name="James T.Y."/>
        </authorList>
    </citation>
    <scope>NUCLEOTIDE SEQUENCE [LARGE SCALE GENOMIC DNA]</scope>
    <source>
        <strain evidence="2 3">JEL0888</strain>
    </source>
</reference>
<organism evidence="2 3">
    <name type="scientific">Polyrhizophydium stewartii</name>
    <dbReference type="NCBI Taxonomy" id="2732419"/>
    <lineage>
        <taxon>Eukaryota</taxon>
        <taxon>Fungi</taxon>
        <taxon>Fungi incertae sedis</taxon>
        <taxon>Chytridiomycota</taxon>
        <taxon>Chytridiomycota incertae sedis</taxon>
        <taxon>Chytridiomycetes</taxon>
        <taxon>Rhizophydiales</taxon>
        <taxon>Rhizophydiales incertae sedis</taxon>
        <taxon>Polyrhizophydium</taxon>
    </lineage>
</organism>
<name>A0ABR4N731_9FUNG</name>
<feature type="region of interest" description="Disordered" evidence="1">
    <location>
        <begin position="64"/>
        <end position="94"/>
    </location>
</feature>
<evidence type="ECO:0000256" key="1">
    <source>
        <dbReference type="SAM" id="MobiDB-lite"/>
    </source>
</evidence>
<feature type="compositionally biased region" description="Polar residues" evidence="1">
    <location>
        <begin position="71"/>
        <end position="80"/>
    </location>
</feature>
<comment type="caution">
    <text evidence="2">The sequence shown here is derived from an EMBL/GenBank/DDBJ whole genome shotgun (WGS) entry which is preliminary data.</text>
</comment>
<proteinExistence type="predicted"/>
<sequence length="347" mass="37974">MIVSWTDFEDVLVLRRASTKMHTRMRASAPHRLLHFDSLDALLAALAAPRIPFLLASRLARFHRPPRDAQSPETSRSPSVQPDAAPARHATKRAHEAWPGPRCLLRRRLPVMRLDGCLITVGRAGRMLLAIRPSASVSRWANLSTPAIGDMCVTVRSAVSMRMPPADAIARIVADGAESFSIVVPRDGRRGSVRDSGVELRSGCSTQRAEDADCGDSPARTFSVADAPPPDLGAILLGQLMDGCTVQRIADGYIGFHEASAESFHDSHAFGHAWVDSIHWQSYRLAPQPSDKAAGSDARESQRPLVDFVGHESNAASFDLGHYSAASVLQYQILIARRWRDLYGPFF</sequence>